<comment type="caution">
    <text evidence="1">The sequence shown here is derived from an EMBL/GenBank/DDBJ whole genome shotgun (WGS) entry which is preliminary data.</text>
</comment>
<protein>
    <recommendedName>
        <fullName evidence="3">HEPN domain-containing protein</fullName>
    </recommendedName>
</protein>
<sequence>MEENSYFAFAERDYRFFLRVRETGTEGGTLAALGQNICERYLKHIVELYAKPEDELGTLEKESVLHTHSLHRLIRYLKEKMGLKIPEHTEECPKKIDVFFTATMEPGDNSFFPSEEDIEDAWEAVLQTKGVVEDVIWTMECI</sequence>
<reference evidence="1" key="1">
    <citation type="journal article" date="2021" name="PeerJ">
        <title>Extensive microbial diversity within the chicken gut microbiome revealed by metagenomics and culture.</title>
        <authorList>
            <person name="Gilroy R."/>
            <person name="Ravi A."/>
            <person name="Getino M."/>
            <person name="Pursley I."/>
            <person name="Horton D.L."/>
            <person name="Alikhan N.F."/>
            <person name="Baker D."/>
            <person name="Gharbi K."/>
            <person name="Hall N."/>
            <person name="Watson M."/>
            <person name="Adriaenssens E.M."/>
            <person name="Foster-Nyarko E."/>
            <person name="Jarju S."/>
            <person name="Secka A."/>
            <person name="Antonio M."/>
            <person name="Oren A."/>
            <person name="Chaudhuri R.R."/>
            <person name="La Ragione R."/>
            <person name="Hildebrand F."/>
            <person name="Pallen M.J."/>
        </authorList>
    </citation>
    <scope>NUCLEOTIDE SEQUENCE</scope>
    <source>
        <strain evidence="1">14324</strain>
    </source>
</reference>
<gene>
    <name evidence="1" type="ORF">IAA21_05175</name>
</gene>
<accession>A0A9D2DSJ6</accession>
<dbReference type="Gene3D" id="1.20.120.330">
    <property type="entry name" value="Nucleotidyltransferases domain 2"/>
    <property type="match status" value="1"/>
</dbReference>
<dbReference type="EMBL" id="DXBU01000071">
    <property type="protein sequence ID" value="HIZ22174.1"/>
    <property type="molecule type" value="Genomic_DNA"/>
</dbReference>
<reference evidence="1" key="2">
    <citation type="submission" date="2021-04" db="EMBL/GenBank/DDBJ databases">
        <authorList>
            <person name="Gilroy R."/>
        </authorList>
    </citation>
    <scope>NUCLEOTIDE SEQUENCE</scope>
    <source>
        <strain evidence="1">14324</strain>
    </source>
</reference>
<organism evidence="1 2">
    <name type="scientific">Candidatus Blautia faecigallinarum</name>
    <dbReference type="NCBI Taxonomy" id="2838488"/>
    <lineage>
        <taxon>Bacteria</taxon>
        <taxon>Bacillati</taxon>
        <taxon>Bacillota</taxon>
        <taxon>Clostridia</taxon>
        <taxon>Lachnospirales</taxon>
        <taxon>Lachnospiraceae</taxon>
        <taxon>Blautia</taxon>
    </lineage>
</organism>
<evidence type="ECO:0008006" key="3">
    <source>
        <dbReference type="Google" id="ProtNLM"/>
    </source>
</evidence>
<evidence type="ECO:0000313" key="1">
    <source>
        <dbReference type="EMBL" id="HIZ22174.1"/>
    </source>
</evidence>
<name>A0A9D2DSJ6_9FIRM</name>
<evidence type="ECO:0000313" key="2">
    <source>
        <dbReference type="Proteomes" id="UP000824041"/>
    </source>
</evidence>
<dbReference type="AlphaFoldDB" id="A0A9D2DSJ6"/>
<proteinExistence type="predicted"/>
<dbReference type="Proteomes" id="UP000824041">
    <property type="component" value="Unassembled WGS sequence"/>
</dbReference>